<accession>A0A915KVE1</accession>
<dbReference type="Proteomes" id="UP000887565">
    <property type="component" value="Unplaced"/>
</dbReference>
<reference evidence="2" key="1">
    <citation type="submission" date="2022-11" db="UniProtKB">
        <authorList>
            <consortium name="WormBaseParasite"/>
        </authorList>
    </citation>
    <scope>IDENTIFICATION</scope>
</reference>
<proteinExistence type="predicted"/>
<organism evidence="1 2">
    <name type="scientific">Romanomermis culicivorax</name>
    <name type="common">Nematode worm</name>
    <dbReference type="NCBI Taxonomy" id="13658"/>
    <lineage>
        <taxon>Eukaryota</taxon>
        <taxon>Metazoa</taxon>
        <taxon>Ecdysozoa</taxon>
        <taxon>Nematoda</taxon>
        <taxon>Enoplea</taxon>
        <taxon>Dorylaimia</taxon>
        <taxon>Mermithida</taxon>
        <taxon>Mermithoidea</taxon>
        <taxon>Mermithidae</taxon>
        <taxon>Romanomermis</taxon>
    </lineage>
</organism>
<protein>
    <submittedName>
        <fullName evidence="2">Uncharacterized protein</fullName>
    </submittedName>
</protein>
<evidence type="ECO:0000313" key="1">
    <source>
        <dbReference type="Proteomes" id="UP000887565"/>
    </source>
</evidence>
<sequence length="127" mass="14969">MHAQNNEENEIISETELHEVIFLHDELRSLSYHKNGSFSMIEQAMFDERFTFYIAMQEFGHEIDVGDVIHRKFNGEIQFEETYVDVKLPIFTMEYTVEDVVDQLKLLNLISMIKVVLAHANNNIFKI</sequence>
<evidence type="ECO:0000313" key="2">
    <source>
        <dbReference type="WBParaSite" id="nRc.2.0.1.t42901-RA"/>
    </source>
</evidence>
<name>A0A915KVE1_ROMCU</name>
<keyword evidence="1" id="KW-1185">Reference proteome</keyword>
<dbReference type="AlphaFoldDB" id="A0A915KVE1"/>
<dbReference type="WBParaSite" id="nRc.2.0.1.t42901-RA">
    <property type="protein sequence ID" value="nRc.2.0.1.t42901-RA"/>
    <property type="gene ID" value="nRc.2.0.1.g42901"/>
</dbReference>